<dbReference type="SMART" id="SM00829">
    <property type="entry name" value="PKS_ER"/>
    <property type="match status" value="1"/>
</dbReference>
<name>A0A1H3EEW3_9BURK</name>
<dbReference type="Gene3D" id="3.40.50.720">
    <property type="entry name" value="NAD(P)-binding Rossmann-like Domain"/>
    <property type="match status" value="1"/>
</dbReference>
<reference evidence="2 3" key="1">
    <citation type="submission" date="2016-10" db="EMBL/GenBank/DDBJ databases">
        <authorList>
            <person name="de Groot N.N."/>
        </authorList>
    </citation>
    <scope>NUCLEOTIDE SEQUENCE [LARGE SCALE GENOMIC DNA]</scope>
    <source>
        <strain evidence="2 3">LMG 24775</strain>
    </source>
</reference>
<dbReference type="GO" id="GO:0043957">
    <property type="term" value="F:acryloyl-CoA reductase (NADPH) activity"/>
    <property type="evidence" value="ECO:0007669"/>
    <property type="project" value="TreeGrafter"/>
</dbReference>
<organism evidence="2 3">
    <name type="scientific">Delftia lacustris</name>
    <dbReference type="NCBI Taxonomy" id="558537"/>
    <lineage>
        <taxon>Bacteria</taxon>
        <taxon>Pseudomonadati</taxon>
        <taxon>Pseudomonadota</taxon>
        <taxon>Betaproteobacteria</taxon>
        <taxon>Burkholderiales</taxon>
        <taxon>Comamonadaceae</taxon>
        <taxon>Delftia</taxon>
    </lineage>
</organism>
<dbReference type="InterPro" id="IPR013154">
    <property type="entry name" value="ADH-like_N"/>
</dbReference>
<dbReference type="InterPro" id="IPR020843">
    <property type="entry name" value="ER"/>
</dbReference>
<dbReference type="InterPro" id="IPR051397">
    <property type="entry name" value="Zn-ADH-like_protein"/>
</dbReference>
<dbReference type="CDD" id="cd08288">
    <property type="entry name" value="MDR_yhdh"/>
    <property type="match status" value="1"/>
</dbReference>
<protein>
    <submittedName>
        <fullName evidence="2">Acrylyl-CoA reductase (NADPH)</fullName>
    </submittedName>
</protein>
<dbReference type="PANTHER" id="PTHR43677:SF1">
    <property type="entry name" value="ACRYLYL-COA REDUCTASE ACUI-RELATED"/>
    <property type="match status" value="1"/>
</dbReference>
<feature type="domain" description="Enoyl reductase (ER)" evidence="1">
    <location>
        <begin position="10"/>
        <end position="324"/>
    </location>
</feature>
<evidence type="ECO:0000259" key="1">
    <source>
        <dbReference type="SMART" id="SM00829"/>
    </source>
</evidence>
<dbReference type="InterPro" id="IPR011032">
    <property type="entry name" value="GroES-like_sf"/>
</dbReference>
<evidence type="ECO:0000313" key="3">
    <source>
        <dbReference type="Proteomes" id="UP000183417"/>
    </source>
</evidence>
<dbReference type="InterPro" id="IPR014188">
    <property type="entry name" value="Acrylyl-CoA_reductase_AcuI"/>
</dbReference>
<proteinExistence type="predicted"/>
<dbReference type="Gene3D" id="3.90.180.10">
    <property type="entry name" value="Medium-chain alcohol dehydrogenases, catalytic domain"/>
    <property type="match status" value="1"/>
</dbReference>
<dbReference type="PANTHER" id="PTHR43677">
    <property type="entry name" value="SHORT-CHAIN DEHYDROGENASE/REDUCTASE"/>
    <property type="match status" value="1"/>
</dbReference>
<evidence type="ECO:0000313" key="2">
    <source>
        <dbReference type="EMBL" id="SDX77272.1"/>
    </source>
</evidence>
<sequence length="328" mass="34253">MFKALLLTQPVPRETRAECVELDEASLPAGAVRVAVSHSTLNYKDALAITGRSPVVRQFPMVPGIDLAGTVLDSEDARFQRGDAVLLNGWGVGETHWGGLAQQARVNGDWLIRRPEAFSARDAMAIGTAGYTAMLCVMALQAHGIAPSSGPVLVTGANGGVGSIAVALLSRLGFEVHAGTGRPEQAEHLKALGAARIVERSSLDAPGKPLQKEVWAAAVDSVGSHTLANVCASLRYGGCVAACGLAQGLDLPASVAPFILRGVSLLGIDSVYAPQARREQAWARLAAELPREVLERNTEEAGLADAVALAPRLLAGQVRGRVVIDTAR</sequence>
<dbReference type="Pfam" id="PF08240">
    <property type="entry name" value="ADH_N"/>
    <property type="match status" value="1"/>
</dbReference>
<accession>A0A1H3EEW3</accession>
<dbReference type="Pfam" id="PF00107">
    <property type="entry name" value="ADH_zinc_N"/>
    <property type="match status" value="1"/>
</dbReference>
<gene>
    <name evidence="2" type="ORF">SAMN05421547_101176</name>
</gene>
<dbReference type="SUPFAM" id="SSF50129">
    <property type="entry name" value="GroES-like"/>
    <property type="match status" value="1"/>
</dbReference>
<dbReference type="SUPFAM" id="SSF51735">
    <property type="entry name" value="NAD(P)-binding Rossmann-fold domains"/>
    <property type="match status" value="1"/>
</dbReference>
<dbReference type="NCBIfam" id="TIGR02823">
    <property type="entry name" value="oxido_YhdH"/>
    <property type="match status" value="1"/>
</dbReference>
<dbReference type="GeneID" id="94694987"/>
<dbReference type="Proteomes" id="UP000183417">
    <property type="component" value="Unassembled WGS sequence"/>
</dbReference>
<dbReference type="InterPro" id="IPR036291">
    <property type="entry name" value="NAD(P)-bd_dom_sf"/>
</dbReference>
<dbReference type="AlphaFoldDB" id="A0A1H3EEW3"/>
<dbReference type="RefSeq" id="WP_074920586.1">
    <property type="nucleotide sequence ID" value="NZ_CP141274.1"/>
</dbReference>
<dbReference type="InterPro" id="IPR013149">
    <property type="entry name" value="ADH-like_C"/>
</dbReference>
<dbReference type="EMBL" id="FNPE01000001">
    <property type="protein sequence ID" value="SDX77272.1"/>
    <property type="molecule type" value="Genomic_DNA"/>
</dbReference>